<dbReference type="CDD" id="cd06502">
    <property type="entry name" value="TA_like"/>
    <property type="match status" value="1"/>
</dbReference>
<evidence type="ECO:0000259" key="4">
    <source>
        <dbReference type="Pfam" id="PF01212"/>
    </source>
</evidence>
<comment type="similarity">
    <text evidence="2">Belongs to the threonine aldolase family.</text>
</comment>
<dbReference type="PIRSF" id="PIRSF017617">
    <property type="entry name" value="Thr_aldolase"/>
    <property type="match status" value="1"/>
</dbReference>
<evidence type="ECO:0000313" key="6">
    <source>
        <dbReference type="Proteomes" id="UP001648503"/>
    </source>
</evidence>
<protein>
    <recommendedName>
        <fullName evidence="4">Aromatic amino acid beta-eliminating lyase/threonine aldolase domain-containing protein</fullName>
    </recommendedName>
</protein>
<dbReference type="Pfam" id="PF01212">
    <property type="entry name" value="Beta_elim_lyase"/>
    <property type="match status" value="1"/>
</dbReference>
<dbReference type="Gene3D" id="3.90.1150.10">
    <property type="entry name" value="Aspartate Aminotransferase, domain 1"/>
    <property type="match status" value="1"/>
</dbReference>
<name>A0ABQ8F1G2_9FUNG</name>
<evidence type="ECO:0000256" key="1">
    <source>
        <dbReference type="ARBA" id="ARBA00001933"/>
    </source>
</evidence>
<sequence>MADLRSDTFTKPTQGMMEAMMSSPVGDDVYEEDPTVNLLQDTVARLAGKEAALFCSSGTLSNQLAIRTHLVQPPYSMLCDARAHIITYEASGVSFHCGAAVTPVTPTNGSGHLTADQVAKRLILSKDVHYAPTALICLENTLDGSVFPLKDMEDISALAKTHSIPMHMDGARLWNASVATGISIREYCKPFDSVSLCFSKGLGAPIGSVLVGTTKYIQKARHFRKLYGGGWRQAGILAGACLYALEHHWPSMKEVHANATYLTSKLSSMGFGIAKPTETNMVWLDAKPLGMTSADVAHVLAKHEIKVSGSSDPVTRMVLHHQVSREHIEQIVDLLSSHISSIKTK</sequence>
<evidence type="ECO:0000313" key="5">
    <source>
        <dbReference type="EMBL" id="KAH6590379.1"/>
    </source>
</evidence>
<dbReference type="InterPro" id="IPR015421">
    <property type="entry name" value="PyrdxlP-dep_Trfase_major"/>
</dbReference>
<dbReference type="SUPFAM" id="SSF53383">
    <property type="entry name" value="PLP-dependent transferases"/>
    <property type="match status" value="1"/>
</dbReference>
<dbReference type="PANTHER" id="PTHR48097">
    <property type="entry name" value="L-THREONINE ALDOLASE-RELATED"/>
    <property type="match status" value="1"/>
</dbReference>
<proteinExistence type="inferred from homology"/>
<dbReference type="Proteomes" id="UP001648503">
    <property type="component" value="Unassembled WGS sequence"/>
</dbReference>
<evidence type="ECO:0000256" key="3">
    <source>
        <dbReference type="ARBA" id="ARBA00022898"/>
    </source>
</evidence>
<gene>
    <name evidence="5" type="ORF">BASA50_009354</name>
</gene>
<evidence type="ECO:0000256" key="2">
    <source>
        <dbReference type="ARBA" id="ARBA00006966"/>
    </source>
</evidence>
<dbReference type="InterPro" id="IPR015422">
    <property type="entry name" value="PyrdxlP-dep_Trfase_small"/>
</dbReference>
<dbReference type="PANTHER" id="PTHR48097:SF9">
    <property type="entry name" value="L-THREONINE ALDOLASE"/>
    <property type="match status" value="1"/>
</dbReference>
<comment type="caution">
    <text evidence="5">The sequence shown here is derived from an EMBL/GenBank/DDBJ whole genome shotgun (WGS) entry which is preliminary data.</text>
</comment>
<comment type="cofactor">
    <cofactor evidence="1">
        <name>pyridoxal 5'-phosphate</name>
        <dbReference type="ChEBI" id="CHEBI:597326"/>
    </cofactor>
</comment>
<feature type="domain" description="Aromatic amino acid beta-eliminating lyase/threonine aldolase" evidence="4">
    <location>
        <begin position="3"/>
        <end position="285"/>
    </location>
</feature>
<organism evidence="5 6">
    <name type="scientific">Batrachochytrium salamandrivorans</name>
    <dbReference type="NCBI Taxonomy" id="1357716"/>
    <lineage>
        <taxon>Eukaryota</taxon>
        <taxon>Fungi</taxon>
        <taxon>Fungi incertae sedis</taxon>
        <taxon>Chytridiomycota</taxon>
        <taxon>Chytridiomycota incertae sedis</taxon>
        <taxon>Chytridiomycetes</taxon>
        <taxon>Rhizophydiales</taxon>
        <taxon>Rhizophydiales incertae sedis</taxon>
        <taxon>Batrachochytrium</taxon>
    </lineage>
</organism>
<keyword evidence="3" id="KW-0663">Pyridoxal phosphate</keyword>
<reference evidence="5 6" key="1">
    <citation type="submission" date="2021-02" db="EMBL/GenBank/DDBJ databases">
        <title>Variation within the Batrachochytrium salamandrivorans European outbreak.</title>
        <authorList>
            <person name="Kelly M."/>
            <person name="Pasmans F."/>
            <person name="Shea T.P."/>
            <person name="Munoz J.F."/>
            <person name="Carranza S."/>
            <person name="Cuomo C.A."/>
            <person name="Martel A."/>
        </authorList>
    </citation>
    <scope>NUCLEOTIDE SEQUENCE [LARGE SCALE GENOMIC DNA]</scope>
    <source>
        <strain evidence="5 6">AMFP18/2</strain>
    </source>
</reference>
<dbReference type="InterPro" id="IPR023603">
    <property type="entry name" value="Low_specificity_L-TA-like"/>
</dbReference>
<dbReference type="Gene3D" id="3.40.640.10">
    <property type="entry name" value="Type I PLP-dependent aspartate aminotransferase-like (Major domain)"/>
    <property type="match status" value="1"/>
</dbReference>
<dbReference type="InterPro" id="IPR015424">
    <property type="entry name" value="PyrdxlP-dep_Trfase"/>
</dbReference>
<dbReference type="InterPro" id="IPR001597">
    <property type="entry name" value="ArAA_b-elim_lyase/Thr_aldolase"/>
</dbReference>
<dbReference type="NCBIfam" id="NF041359">
    <property type="entry name" value="GntG_guanitoxin"/>
    <property type="match status" value="1"/>
</dbReference>
<accession>A0ABQ8F1G2</accession>
<dbReference type="EMBL" id="JAFCIX010000433">
    <property type="protein sequence ID" value="KAH6590379.1"/>
    <property type="molecule type" value="Genomic_DNA"/>
</dbReference>
<keyword evidence="6" id="KW-1185">Reference proteome</keyword>